<feature type="transmembrane region" description="Helical" evidence="7">
    <location>
        <begin position="103"/>
        <end position="128"/>
    </location>
</feature>
<evidence type="ECO:0000256" key="7">
    <source>
        <dbReference type="RuleBase" id="RU361218"/>
    </source>
</evidence>
<dbReference type="InterPro" id="IPR008952">
    <property type="entry name" value="Tetraspanin_EC2_sf"/>
</dbReference>
<reference evidence="8 9" key="1">
    <citation type="submission" date="2024-04" db="EMBL/GenBank/DDBJ databases">
        <authorList>
            <consortium name="Genoscope - CEA"/>
            <person name="William W."/>
        </authorList>
    </citation>
    <scope>NUCLEOTIDE SEQUENCE [LARGE SCALE GENOMIC DNA]</scope>
</reference>
<dbReference type="Proteomes" id="UP001497497">
    <property type="component" value="Unassembled WGS sequence"/>
</dbReference>
<evidence type="ECO:0000256" key="1">
    <source>
        <dbReference type="ARBA" id="ARBA00004141"/>
    </source>
</evidence>
<dbReference type="PIRSF" id="PIRSF002419">
    <property type="entry name" value="Tetraspanin"/>
    <property type="match status" value="1"/>
</dbReference>
<dbReference type="InterPro" id="IPR018499">
    <property type="entry name" value="Tetraspanin/Peripherin"/>
</dbReference>
<feature type="transmembrane region" description="Helical" evidence="7">
    <location>
        <begin position="12"/>
        <end position="35"/>
    </location>
</feature>
<evidence type="ECO:0000313" key="9">
    <source>
        <dbReference type="Proteomes" id="UP001497497"/>
    </source>
</evidence>
<keyword evidence="3 7" id="KW-0812">Transmembrane</keyword>
<dbReference type="SUPFAM" id="SSF48652">
    <property type="entry name" value="Tetraspanin"/>
    <property type="match status" value="1"/>
</dbReference>
<feature type="transmembrane region" description="Helical" evidence="7">
    <location>
        <begin position="207"/>
        <end position="233"/>
    </location>
</feature>
<keyword evidence="6" id="KW-1015">Disulfide bond</keyword>
<keyword evidence="9" id="KW-1185">Reference proteome</keyword>
<name>A0AAV2HQ54_LYMST</name>
<dbReference type="EMBL" id="CAXITT010000179">
    <property type="protein sequence ID" value="CAL1534669.1"/>
    <property type="molecule type" value="Genomic_DNA"/>
</dbReference>
<protein>
    <recommendedName>
        <fullName evidence="7">Tetraspanin</fullName>
    </recommendedName>
</protein>
<feature type="transmembrane region" description="Helical" evidence="7">
    <location>
        <begin position="70"/>
        <end position="91"/>
    </location>
</feature>
<dbReference type="GO" id="GO:0016020">
    <property type="term" value="C:membrane"/>
    <property type="evidence" value="ECO:0007669"/>
    <property type="project" value="UniProtKB-SubCell"/>
</dbReference>
<dbReference type="AlphaFoldDB" id="A0AAV2HQ54"/>
<comment type="subcellular location">
    <subcellularLocation>
        <location evidence="1 7">Membrane</location>
        <topology evidence="1 7">Multi-pass membrane protein</topology>
    </subcellularLocation>
</comment>
<accession>A0AAV2HQ54</accession>
<dbReference type="CDD" id="cd03127">
    <property type="entry name" value="tetraspanin_LEL"/>
    <property type="match status" value="1"/>
</dbReference>
<dbReference type="Pfam" id="PF00335">
    <property type="entry name" value="Tetraspanin"/>
    <property type="match status" value="1"/>
</dbReference>
<sequence length="241" mass="26178">MACAAIAKCILVLLNVLFLLIGLALMAVGALLAFVPGTILKSLYDTAKSAAAAGSYSFPKEANDMKDMPMIYEVGLALFVLGIILSILSFLGCCGSCCSCCKFLLILFAIVMACLMIGEIVICSLFYVKDSPLHSNIRTTLKDKITNEYKENGTDVFSQSMNLVHRYFECCGIDGGSDFGTKLHRSCDPTNETKGCYTKLTNIIQDNIIWCGLGLAGVLAFQLLEIIFAVIIFKDNKIFPV</sequence>
<evidence type="ECO:0000256" key="6">
    <source>
        <dbReference type="PIRSR" id="PIRSR002419-1"/>
    </source>
</evidence>
<dbReference type="Gene3D" id="1.10.1450.10">
    <property type="entry name" value="Tetraspanin"/>
    <property type="match status" value="1"/>
</dbReference>
<dbReference type="PANTHER" id="PTHR19282:SF452">
    <property type="entry name" value="LD03691P"/>
    <property type="match status" value="1"/>
</dbReference>
<gene>
    <name evidence="8" type="ORF">GSLYS_00008629001</name>
</gene>
<feature type="disulfide bond" evidence="6">
    <location>
        <begin position="171"/>
        <end position="187"/>
    </location>
</feature>
<keyword evidence="4 7" id="KW-1133">Transmembrane helix</keyword>
<feature type="disulfide bond" evidence="6">
    <location>
        <begin position="170"/>
        <end position="196"/>
    </location>
</feature>
<evidence type="ECO:0000256" key="5">
    <source>
        <dbReference type="ARBA" id="ARBA00023136"/>
    </source>
</evidence>
<evidence type="ECO:0000313" key="8">
    <source>
        <dbReference type="EMBL" id="CAL1534669.1"/>
    </source>
</evidence>
<evidence type="ECO:0000256" key="3">
    <source>
        <dbReference type="ARBA" id="ARBA00022692"/>
    </source>
</evidence>
<comment type="caution">
    <text evidence="8">The sequence shown here is derived from an EMBL/GenBank/DDBJ whole genome shotgun (WGS) entry which is preliminary data.</text>
</comment>
<proteinExistence type="inferred from homology"/>
<evidence type="ECO:0000256" key="2">
    <source>
        <dbReference type="ARBA" id="ARBA00006840"/>
    </source>
</evidence>
<comment type="similarity">
    <text evidence="2 7">Belongs to the tetraspanin (TM4SF) family.</text>
</comment>
<dbReference type="PANTHER" id="PTHR19282">
    <property type="entry name" value="TETRASPANIN"/>
    <property type="match status" value="1"/>
</dbReference>
<keyword evidence="5 7" id="KW-0472">Membrane</keyword>
<dbReference type="InterPro" id="IPR000301">
    <property type="entry name" value="Tetraspanin_animals"/>
</dbReference>
<evidence type="ECO:0000256" key="4">
    <source>
        <dbReference type="ARBA" id="ARBA00022989"/>
    </source>
</evidence>
<organism evidence="8 9">
    <name type="scientific">Lymnaea stagnalis</name>
    <name type="common">Great pond snail</name>
    <name type="synonym">Helix stagnalis</name>
    <dbReference type="NCBI Taxonomy" id="6523"/>
    <lineage>
        <taxon>Eukaryota</taxon>
        <taxon>Metazoa</taxon>
        <taxon>Spiralia</taxon>
        <taxon>Lophotrochozoa</taxon>
        <taxon>Mollusca</taxon>
        <taxon>Gastropoda</taxon>
        <taxon>Heterobranchia</taxon>
        <taxon>Euthyneura</taxon>
        <taxon>Panpulmonata</taxon>
        <taxon>Hygrophila</taxon>
        <taxon>Lymnaeoidea</taxon>
        <taxon>Lymnaeidae</taxon>
        <taxon>Lymnaea</taxon>
    </lineage>
</organism>